<dbReference type="EMBL" id="JAPDRP010000012">
    <property type="protein sequence ID" value="KAJ9642862.1"/>
    <property type="molecule type" value="Genomic_DNA"/>
</dbReference>
<evidence type="ECO:0000313" key="2">
    <source>
        <dbReference type="Proteomes" id="UP001172680"/>
    </source>
</evidence>
<dbReference type="Proteomes" id="UP001172680">
    <property type="component" value="Unassembled WGS sequence"/>
</dbReference>
<gene>
    <name evidence="1" type="ORF">H2199_004383</name>
</gene>
<evidence type="ECO:0000313" key="1">
    <source>
        <dbReference type="EMBL" id="KAJ9642862.1"/>
    </source>
</evidence>
<protein>
    <submittedName>
        <fullName evidence="1">Uncharacterized protein</fullName>
    </submittedName>
</protein>
<proteinExistence type="predicted"/>
<name>A0ACC2Z6E9_9PEZI</name>
<comment type="caution">
    <text evidence="1">The sequence shown here is derived from an EMBL/GenBank/DDBJ whole genome shotgun (WGS) entry which is preliminary data.</text>
</comment>
<accession>A0ACC2Z6E9</accession>
<sequence>MEALLAWIIGYEAAQQKKRGEQAARLRAICAKYREMSAKETECFARSNERLARNIEQGNGAIREAAEAIVALEEIIAGMDKRNKRYEAIRSRALCPFDNLPIDFDVIPPCKAHNGFLSTPNDLLASLNRDGYVLIPSVLSPDDLSALRAATSRITSLARSGHWPHIRTLPKQFPPWPSSAENGIWGVQHLLHPSQPDQALFLRSYFSDAIISPVKQLLECEEDELVMELYNLLVRPDADFALRWHRDDIGAEASAEEEERRLGEPSWHAQWNLALWDDRSLVVVPGSHRRARTEEERAAKPFGEMPGQRVVEMKAGDVVFYNNNILHRGVYDATVERMTLHGSIGHAGGSKARARNVLQHGIGEWVEQIDFSSLDEEARKRAEGMRKRLVEMGSSSGNVGFFSENE</sequence>
<organism evidence="1 2">
    <name type="scientific">Coniosporium tulheliwenetii</name>
    <dbReference type="NCBI Taxonomy" id="3383036"/>
    <lineage>
        <taxon>Eukaryota</taxon>
        <taxon>Fungi</taxon>
        <taxon>Dikarya</taxon>
        <taxon>Ascomycota</taxon>
        <taxon>Pezizomycotina</taxon>
        <taxon>Dothideomycetes</taxon>
        <taxon>Dothideomycetes incertae sedis</taxon>
        <taxon>Coniosporium</taxon>
    </lineage>
</organism>
<keyword evidence="2" id="KW-1185">Reference proteome</keyword>
<reference evidence="1" key="1">
    <citation type="submission" date="2022-10" db="EMBL/GenBank/DDBJ databases">
        <title>Culturing micro-colonial fungi from biological soil crusts in the Mojave desert and describing Neophaeococcomyces mojavensis, and introducing the new genera and species Taxawa tesnikishii.</title>
        <authorList>
            <person name="Kurbessoian T."/>
            <person name="Stajich J.E."/>
        </authorList>
    </citation>
    <scope>NUCLEOTIDE SEQUENCE</scope>
    <source>
        <strain evidence="1">JES_115</strain>
    </source>
</reference>